<feature type="compositionally biased region" description="Basic and acidic residues" evidence="3">
    <location>
        <begin position="1176"/>
        <end position="1189"/>
    </location>
</feature>
<dbReference type="SUPFAM" id="SSF54928">
    <property type="entry name" value="RNA-binding domain, RBD"/>
    <property type="match status" value="1"/>
</dbReference>
<dbReference type="GO" id="GO:0004842">
    <property type="term" value="F:ubiquitin-protein transferase activity"/>
    <property type="evidence" value="ECO:0007669"/>
    <property type="project" value="InterPro"/>
</dbReference>
<feature type="domain" description="RRM" evidence="4">
    <location>
        <begin position="111"/>
        <end position="197"/>
    </location>
</feature>
<dbReference type="InterPro" id="IPR035979">
    <property type="entry name" value="RBD_domain_sf"/>
</dbReference>
<protein>
    <recommendedName>
        <fullName evidence="4">RRM domain-containing protein</fullName>
    </recommendedName>
</protein>
<proteinExistence type="predicted"/>
<dbReference type="InterPro" id="IPR039515">
    <property type="entry name" value="NOT4_mRING-HC-C4C4"/>
</dbReference>
<evidence type="ECO:0000256" key="3">
    <source>
        <dbReference type="SAM" id="MobiDB-lite"/>
    </source>
</evidence>
<feature type="compositionally biased region" description="Low complexity" evidence="3">
    <location>
        <begin position="309"/>
        <end position="338"/>
    </location>
</feature>
<feature type="compositionally biased region" description="Polar residues" evidence="3">
    <location>
        <begin position="229"/>
        <end position="240"/>
    </location>
</feature>
<keyword evidence="1" id="KW-0694">RNA-binding</keyword>
<dbReference type="PANTHER" id="PTHR12603:SF0">
    <property type="entry name" value="CCR4-NOT TRANSCRIPTION COMPLEX SUBUNIT 4"/>
    <property type="match status" value="1"/>
</dbReference>
<feature type="region of interest" description="Disordered" evidence="3">
    <location>
        <begin position="391"/>
        <end position="446"/>
    </location>
</feature>
<evidence type="ECO:0000256" key="1">
    <source>
        <dbReference type="PROSITE-ProRule" id="PRU00176"/>
    </source>
</evidence>
<dbReference type="GO" id="GO:0016567">
    <property type="term" value="P:protein ubiquitination"/>
    <property type="evidence" value="ECO:0007669"/>
    <property type="project" value="TreeGrafter"/>
</dbReference>
<dbReference type="OrthoDB" id="1923159at2759"/>
<dbReference type="SMART" id="SM00361">
    <property type="entry name" value="RRM_1"/>
    <property type="match status" value="1"/>
</dbReference>
<feature type="compositionally biased region" description="Basic and acidic residues" evidence="3">
    <location>
        <begin position="407"/>
        <end position="418"/>
    </location>
</feature>
<reference evidence="5 6" key="1">
    <citation type="submission" date="2016-07" db="EMBL/GenBank/DDBJ databases">
        <title>Multiple horizontal gene transfer events from other fungi enriched the ability of initially mycotrophic Trichoderma (Ascomycota) to feed on dead plant biomass.</title>
        <authorList>
            <consortium name="DOE Joint Genome Institute"/>
            <person name="Aerts A."/>
            <person name="Atanasova L."/>
            <person name="Chenthamara K."/>
            <person name="Zhang J."/>
            <person name="Grujic M."/>
            <person name="Henrissat B."/>
            <person name="Kuo A."/>
            <person name="Salamov A."/>
            <person name="Lipzen A."/>
            <person name="Labutti K."/>
            <person name="Barry K."/>
            <person name="Miao Y."/>
            <person name="Rahimi M.J."/>
            <person name="Shen Q."/>
            <person name="Grigoriev I.V."/>
            <person name="Kubicek C.P."/>
            <person name="Druzhinina I.S."/>
        </authorList>
    </citation>
    <scope>NUCLEOTIDE SEQUENCE [LARGE SCALE GENOMIC DNA]</scope>
    <source>
        <strain evidence="5 6">ATCC 18648</strain>
    </source>
</reference>
<gene>
    <name evidence="5" type="ORF">M440DRAFT_1456154</name>
</gene>
<dbReference type="InterPro" id="IPR034261">
    <property type="entry name" value="CNOT4_RRM"/>
</dbReference>
<feature type="compositionally biased region" description="Polar residues" evidence="3">
    <location>
        <begin position="290"/>
        <end position="300"/>
    </location>
</feature>
<feature type="compositionally biased region" description="Basic residues" evidence="3">
    <location>
        <begin position="665"/>
        <end position="676"/>
    </location>
</feature>
<feature type="region of interest" description="Disordered" evidence="3">
    <location>
        <begin position="829"/>
        <end position="851"/>
    </location>
</feature>
<feature type="compositionally biased region" description="Basic residues" evidence="3">
    <location>
        <begin position="1139"/>
        <end position="1148"/>
    </location>
</feature>
<dbReference type="InterPro" id="IPR039780">
    <property type="entry name" value="Mot2"/>
</dbReference>
<keyword evidence="2" id="KW-0175">Coiled coil</keyword>
<feature type="region of interest" description="Disordered" evidence="3">
    <location>
        <begin position="225"/>
        <end position="366"/>
    </location>
</feature>
<feature type="compositionally biased region" description="Low complexity" evidence="3">
    <location>
        <begin position="1076"/>
        <end position="1085"/>
    </location>
</feature>
<evidence type="ECO:0000313" key="6">
    <source>
        <dbReference type="Proteomes" id="UP000240760"/>
    </source>
</evidence>
<feature type="compositionally biased region" description="Polar residues" evidence="3">
    <location>
        <begin position="353"/>
        <end position="366"/>
    </location>
</feature>
<evidence type="ECO:0000259" key="4">
    <source>
        <dbReference type="PROSITE" id="PS50102"/>
    </source>
</evidence>
<dbReference type="PANTHER" id="PTHR12603">
    <property type="entry name" value="CCR4-NOT TRANSCRIPTION COMPLEX RELATED"/>
    <property type="match status" value="1"/>
</dbReference>
<feature type="compositionally biased region" description="Basic and acidic residues" evidence="3">
    <location>
        <begin position="1113"/>
        <end position="1133"/>
    </location>
</feature>
<dbReference type="GO" id="GO:0030014">
    <property type="term" value="C:CCR4-NOT complex"/>
    <property type="evidence" value="ECO:0007669"/>
    <property type="project" value="InterPro"/>
</dbReference>
<feature type="region of interest" description="Disordered" evidence="3">
    <location>
        <begin position="939"/>
        <end position="968"/>
    </location>
</feature>
<feature type="region of interest" description="Disordered" evidence="3">
    <location>
        <begin position="997"/>
        <end position="1020"/>
    </location>
</feature>
<dbReference type="Proteomes" id="UP000240760">
    <property type="component" value="Unassembled WGS sequence"/>
</dbReference>
<name>A0A2T4C4V1_TRILO</name>
<feature type="coiled-coil region" evidence="2">
    <location>
        <begin position="66"/>
        <end position="100"/>
    </location>
</feature>
<dbReference type="CDD" id="cd12438">
    <property type="entry name" value="RRM_CNOT4"/>
    <property type="match status" value="1"/>
</dbReference>
<dbReference type="Gene3D" id="3.30.40.10">
    <property type="entry name" value="Zinc/RING finger domain, C3HC4 (zinc finger)"/>
    <property type="match status" value="1"/>
</dbReference>
<sequence>MAPQDSFIEEDEDVCPLCIEEFDLSDRNFRPCPCGYQNNMNGLCPACRRPYDEKTIQWKVVTQEEVAEFRANIQKNQRKRAQEQRQKEVQKREAEKENRKNLIGVRVVQKNLVYITGLAPTVREDELLKTLRKPEFFGQYGVIQKISISNRKSSDGQHHSLGIYVTFEKPEEATRCIQAVHGSQNGDRILKAQYGTTKYCSAWLKNEKCNNPGCMFLHEQGDEEDSYTRQDLSSMNSIHTQRPLPGGNSTSYRTTPRQQASQPTLTPVSQSMARTSSKEGSDYGLDGSALPSSANWARNPQRSRRGSHATSGAPSSPAISASLPTTNATAQEAAGAAATPPPAQQAEEDKISNPDSAETPQPQSSQNPLANILRALQNCTLSNLVAPQVNELGPPLFDIRGGKKRKEMREDDDARISGDQKNAAEGSAQPEVEAETGGSLALGGEPEEREVIGDGQAFEHRHINSFPPIQRSNADALFGPALNGSNFNPATSQMGRGITPQHLMSLRPQSGFSEQVPSSLSGQAVFQNQGHNRQSSRFGFMADSPPTSSNLKFATNPRIMGQQSSMIPSALQSAGNGHFFGSSMPAPPPGLKSTNTPPNLFGQGFGVSGFGTATKDSSGDLLQSLISRSRGSGNQPHDAGKPPTSGLLASLYGNHPGAFQDFGSKQKKKGKKHRHANTSSSGGSGLVDLADPSILQARMQHQTQSNTGVNQGVFSGQSQGGYVPNMMYNSNFDIHFTFFYAVREGRSRGQAFEHRHPRHCPYVKLFLIAHLLICSLDHDLQLPDDAQLSVDALVSDDPLPALASPPVIEGDSRPLASHLASTDTFDCSNQDATNQGQPQRANAITATPPVSSLSPPYNLGLSLPESSKSSLIDKEVDIRTTASTAKDFSTPLVPSANSGILQEKDFPALGAPRANEVMGAGVSLGASKTVALKSIPLARRRSDRTPEAPDEDTGPIAKVPEPHLEKGSDLKVAEQTVASPAGTTLVPRPVDGLVKSDEPAENARFPPLPTPTAGSGVSIPSRAIPKTLRVVPSSIKVEARSASPSPGPISSPAAGKLAQSQRPGTPASEMISDTASVTSFSVSVSRAGSPPLSRVGTAPIRGTTKSQQRKQRKDVLKQETKIIAEAPKADTAEHAPVIGRKKKQKKEKPPKEANASSAAATPSETPKTEASVLSKGEGKEVAVDHDRVSKTVSTASLPHEKPDARKNLTQEAKQAPAPSSPTPATPKATESADKSPERPQSSPASVFADIKDSLCTAAPEKLQLLKPVSSNSSRPEHNPLNPSGKREECKESICRCGEMQDADLAALRAGKPVRKQFHTDGSRMLITPHGDCIRGLTPEEEDTFLALQTAIAATAENPAAFVAPRHQPSSGAFSLIKGRAVPNGRPNIFPSTMQPQTQDPIGKLQREDALSYINQYVLPRLSLGATSMGFPKGASSTRDSASLNSLAPYFYGPDAAAGVGIYSSPESARAIQDFAAPGMSLDEIGKGAAASSIGNMPLMSVEDAEAALTAAKKETEKLEKGLNLVIKRNRRLLLGA</sequence>
<dbReference type="InterPro" id="IPR013083">
    <property type="entry name" value="Znf_RING/FYVE/PHD"/>
</dbReference>
<feature type="compositionally biased region" description="Low complexity" evidence="3">
    <location>
        <begin position="1152"/>
        <end position="1170"/>
    </location>
</feature>
<dbReference type="InterPro" id="IPR003954">
    <property type="entry name" value="RRM_euk-type"/>
</dbReference>
<feature type="region of interest" description="Disordered" evidence="3">
    <location>
        <begin position="1264"/>
        <end position="1288"/>
    </location>
</feature>
<evidence type="ECO:0000256" key="2">
    <source>
        <dbReference type="SAM" id="Coils"/>
    </source>
</evidence>
<dbReference type="Gene3D" id="3.30.70.330">
    <property type="match status" value="1"/>
</dbReference>
<dbReference type="GO" id="GO:0003723">
    <property type="term" value="F:RNA binding"/>
    <property type="evidence" value="ECO:0007669"/>
    <property type="project" value="UniProtKB-UniRule"/>
</dbReference>
<evidence type="ECO:0000313" key="5">
    <source>
        <dbReference type="EMBL" id="PTB76591.1"/>
    </source>
</evidence>
<dbReference type="PROSITE" id="PS50102">
    <property type="entry name" value="RRM"/>
    <property type="match status" value="1"/>
</dbReference>
<accession>A0A2T4C4V1</accession>
<feature type="compositionally biased region" description="Basic and acidic residues" evidence="3">
    <location>
        <begin position="1198"/>
        <end position="1208"/>
    </location>
</feature>
<dbReference type="CDD" id="cd16618">
    <property type="entry name" value="mRING-HC-C4C4_CNOT4"/>
    <property type="match status" value="1"/>
</dbReference>
<organism evidence="5 6">
    <name type="scientific">Trichoderma longibrachiatum ATCC 18648</name>
    <dbReference type="NCBI Taxonomy" id="983965"/>
    <lineage>
        <taxon>Eukaryota</taxon>
        <taxon>Fungi</taxon>
        <taxon>Dikarya</taxon>
        <taxon>Ascomycota</taxon>
        <taxon>Pezizomycotina</taxon>
        <taxon>Sordariomycetes</taxon>
        <taxon>Hypocreomycetidae</taxon>
        <taxon>Hypocreales</taxon>
        <taxon>Hypocreaceae</taxon>
        <taxon>Trichoderma</taxon>
    </lineage>
</organism>
<dbReference type="InterPro" id="IPR012677">
    <property type="entry name" value="Nucleotide-bd_a/b_plait_sf"/>
</dbReference>
<feature type="compositionally biased region" description="Low complexity" evidence="3">
    <location>
        <begin position="1040"/>
        <end position="1054"/>
    </location>
</feature>
<feature type="compositionally biased region" description="Polar residues" evidence="3">
    <location>
        <begin position="247"/>
        <end position="275"/>
    </location>
</feature>
<dbReference type="EMBL" id="KZ679131">
    <property type="protein sequence ID" value="PTB76591.1"/>
    <property type="molecule type" value="Genomic_DNA"/>
</dbReference>
<keyword evidence="6" id="KW-1185">Reference proteome</keyword>
<dbReference type="STRING" id="983965.A0A2T4C4V1"/>
<dbReference type="Pfam" id="PF00076">
    <property type="entry name" value="RRM_1"/>
    <property type="match status" value="1"/>
</dbReference>
<dbReference type="SUPFAM" id="SSF57850">
    <property type="entry name" value="RING/U-box"/>
    <property type="match status" value="1"/>
</dbReference>
<feature type="region of interest" description="Disordered" evidence="3">
    <location>
        <begin position="1038"/>
        <end position="1248"/>
    </location>
</feature>
<dbReference type="FunFam" id="3.30.70.330:FF:000257">
    <property type="entry name" value="CCR4-NOT core complex subunit Not4"/>
    <property type="match status" value="1"/>
</dbReference>
<dbReference type="Pfam" id="PF14570">
    <property type="entry name" value="zf-RING_4"/>
    <property type="match status" value="1"/>
</dbReference>
<feature type="region of interest" description="Disordered" evidence="3">
    <location>
        <begin position="627"/>
        <end position="687"/>
    </location>
</feature>
<dbReference type="InterPro" id="IPR000504">
    <property type="entry name" value="RRM_dom"/>
</dbReference>